<evidence type="ECO:0000313" key="1">
    <source>
        <dbReference type="EMBL" id="KII60389.1"/>
    </source>
</evidence>
<evidence type="ECO:0000313" key="2">
    <source>
        <dbReference type="Proteomes" id="UP000031668"/>
    </source>
</evidence>
<dbReference type="EMBL" id="JWZT01005649">
    <property type="protein sequence ID" value="KII60389.1"/>
    <property type="molecule type" value="Genomic_DNA"/>
</dbReference>
<proteinExistence type="predicted"/>
<name>A0A0C2M7Q5_THEKT</name>
<dbReference type="AlphaFoldDB" id="A0A0C2M7Q5"/>
<comment type="caution">
    <text evidence="1">The sequence shown here is derived from an EMBL/GenBank/DDBJ whole genome shotgun (WGS) entry which is preliminary data.</text>
</comment>
<reference evidence="1 2" key="1">
    <citation type="journal article" date="2014" name="Genome Biol. Evol.">
        <title>The genome of the myxosporean Thelohanellus kitauei shows adaptations to nutrient acquisition within its fish host.</title>
        <authorList>
            <person name="Yang Y."/>
            <person name="Xiong J."/>
            <person name="Zhou Z."/>
            <person name="Huo F."/>
            <person name="Miao W."/>
            <person name="Ran C."/>
            <person name="Liu Y."/>
            <person name="Zhang J."/>
            <person name="Feng J."/>
            <person name="Wang M."/>
            <person name="Wang M."/>
            <person name="Wang L."/>
            <person name="Yao B."/>
        </authorList>
    </citation>
    <scope>NUCLEOTIDE SEQUENCE [LARGE SCALE GENOMIC DNA]</scope>
    <source>
        <strain evidence="1">Wuqing</strain>
    </source>
</reference>
<sequence>MNLYCRKFSTRNRENRCGYGSKNRSENMATMGALVITLPNTNKFCHDIVKSKKLVDHEQTLQRFFEYQSCGIYPKLFWAHRTNHLANARCVLIVDNVRFHKDSTISD</sequence>
<protein>
    <submittedName>
        <fullName evidence="1">Uncharacterized protein</fullName>
    </submittedName>
</protein>
<organism evidence="1 2">
    <name type="scientific">Thelohanellus kitauei</name>
    <name type="common">Myxosporean</name>
    <dbReference type="NCBI Taxonomy" id="669202"/>
    <lineage>
        <taxon>Eukaryota</taxon>
        <taxon>Metazoa</taxon>
        <taxon>Cnidaria</taxon>
        <taxon>Myxozoa</taxon>
        <taxon>Myxosporea</taxon>
        <taxon>Bivalvulida</taxon>
        <taxon>Platysporina</taxon>
        <taxon>Myxobolidae</taxon>
        <taxon>Thelohanellus</taxon>
    </lineage>
</organism>
<dbReference type="Proteomes" id="UP000031668">
    <property type="component" value="Unassembled WGS sequence"/>
</dbReference>
<keyword evidence="2" id="KW-1185">Reference proteome</keyword>
<accession>A0A0C2M7Q5</accession>
<gene>
    <name evidence="1" type="ORF">RF11_00385</name>
</gene>